<reference evidence="2" key="1">
    <citation type="submission" date="2020-03" db="EMBL/GenBank/DDBJ databases">
        <title>Draft sequencing of Paenibacilllus sp. S3N08.</title>
        <authorList>
            <person name="Kim D.-U."/>
        </authorList>
    </citation>
    <scope>NUCLEOTIDE SEQUENCE</scope>
    <source>
        <strain evidence="2">S3N08</strain>
    </source>
</reference>
<comment type="caution">
    <text evidence="2">The sequence shown here is derived from an EMBL/GenBank/DDBJ whole genome shotgun (WGS) entry which is preliminary data.</text>
</comment>
<gene>
    <name evidence="2" type="ORF">G9U52_31915</name>
</gene>
<organism evidence="2 3">
    <name type="scientific">Paenibacillus agricola</name>
    <dbReference type="NCBI Taxonomy" id="2716264"/>
    <lineage>
        <taxon>Bacteria</taxon>
        <taxon>Bacillati</taxon>
        <taxon>Bacillota</taxon>
        <taxon>Bacilli</taxon>
        <taxon>Bacillales</taxon>
        <taxon>Paenibacillaceae</taxon>
        <taxon>Paenibacillus</taxon>
    </lineage>
</organism>
<evidence type="ECO:0000313" key="3">
    <source>
        <dbReference type="Proteomes" id="UP001165962"/>
    </source>
</evidence>
<evidence type="ECO:0000313" key="2">
    <source>
        <dbReference type="EMBL" id="NHN34404.1"/>
    </source>
</evidence>
<sequence>MNEIELYIELIDDKMCTKILKEFGETVPGFSRNPTIQQKKLFIKNMFKGQTTRNWKRASSSNRFFKHISAYKNASNDELFGKYDMKGLFRHLAEINGEQVPDHVKLAVALMYQPEILKEKLPLLVENFKENKSIFDIPVHFESEEELANHLREQATFMGATGIDNFLNMLQDIFTDEERSYLDELRPIVAEMTLLEFENTRREFQKELDFIAFFSFALTHIGEQQDIRIGMALHSAYYLAENRQKKWSQSIDQNHILGVEKLNWIQSMESRDTVQVQLQEAKEKLKVSEREKRQYDKEKKELNVAVSKLTASIQKLEKDYEKKMQVQLTQQEKAVEAQKRELLEVGEQLAASEQKINQIAEDSTCYEEIRSFAVVHHQDSEFFSLVFPEITVFSMSQFTQRNEKIKQFPKIYIQRDGLNSTVIYKVQDICQKNGIETEFFFARSNKELLEKTACFKQTHSGV</sequence>
<evidence type="ECO:0000256" key="1">
    <source>
        <dbReference type="SAM" id="Coils"/>
    </source>
</evidence>
<proteinExistence type="predicted"/>
<dbReference type="EMBL" id="JAAOIW010000018">
    <property type="protein sequence ID" value="NHN34404.1"/>
    <property type="molecule type" value="Genomic_DNA"/>
</dbReference>
<keyword evidence="1" id="KW-0175">Coiled coil</keyword>
<name>A0ABX0JIV5_9BACL</name>
<feature type="coiled-coil region" evidence="1">
    <location>
        <begin position="271"/>
        <end position="355"/>
    </location>
</feature>
<dbReference type="RefSeq" id="WP_166155310.1">
    <property type="nucleotide sequence ID" value="NZ_JAAOIW010000018.1"/>
</dbReference>
<keyword evidence="3" id="KW-1185">Reference proteome</keyword>
<dbReference type="Proteomes" id="UP001165962">
    <property type="component" value="Unassembled WGS sequence"/>
</dbReference>
<protein>
    <submittedName>
        <fullName evidence="2">Uncharacterized protein</fullName>
    </submittedName>
</protein>
<accession>A0ABX0JIV5</accession>